<evidence type="ECO:0000313" key="3">
    <source>
        <dbReference type="WBParaSite" id="jg1420"/>
    </source>
</evidence>
<keyword evidence="1" id="KW-0175">Coiled coil</keyword>
<dbReference type="Proteomes" id="UP000887574">
    <property type="component" value="Unplaced"/>
</dbReference>
<dbReference type="WBParaSite" id="jg1420">
    <property type="protein sequence ID" value="jg1420"/>
    <property type="gene ID" value="jg1420"/>
</dbReference>
<dbReference type="AlphaFoldDB" id="A0A915CZF5"/>
<name>A0A915CZF5_9BILA</name>
<evidence type="ECO:0000313" key="2">
    <source>
        <dbReference type="Proteomes" id="UP000887574"/>
    </source>
</evidence>
<sequence length="165" mass="19069">MSKNADLIAKKKLELEKEITELDKQLQFYSKDVEQKKDTLSERNEFLSELVENYIQSERVSMLKKLIKHKSTEVENYAEAVAKKLEIVDDLAKKHSRITAERVAHSQHSTSILKRMVIEEDDRFGNMRSFESEMQNKKEGVTVAIVAATLDLAKKKRSMRCLPTP</sequence>
<keyword evidence="2" id="KW-1185">Reference proteome</keyword>
<feature type="coiled-coil region" evidence="1">
    <location>
        <begin position="5"/>
        <end position="50"/>
    </location>
</feature>
<proteinExistence type="predicted"/>
<organism evidence="2 3">
    <name type="scientific">Ditylenchus dipsaci</name>
    <dbReference type="NCBI Taxonomy" id="166011"/>
    <lineage>
        <taxon>Eukaryota</taxon>
        <taxon>Metazoa</taxon>
        <taxon>Ecdysozoa</taxon>
        <taxon>Nematoda</taxon>
        <taxon>Chromadorea</taxon>
        <taxon>Rhabditida</taxon>
        <taxon>Tylenchina</taxon>
        <taxon>Tylenchomorpha</taxon>
        <taxon>Sphaerularioidea</taxon>
        <taxon>Anguinidae</taxon>
        <taxon>Anguininae</taxon>
        <taxon>Ditylenchus</taxon>
    </lineage>
</organism>
<evidence type="ECO:0000256" key="1">
    <source>
        <dbReference type="SAM" id="Coils"/>
    </source>
</evidence>
<reference evidence="3" key="1">
    <citation type="submission" date="2022-11" db="UniProtKB">
        <authorList>
            <consortium name="WormBaseParasite"/>
        </authorList>
    </citation>
    <scope>IDENTIFICATION</scope>
</reference>
<accession>A0A915CZF5</accession>
<protein>
    <submittedName>
        <fullName evidence="3">Uncharacterized protein</fullName>
    </submittedName>
</protein>